<dbReference type="EMBL" id="MCGT01000032">
    <property type="protein sequence ID" value="ORX47771.1"/>
    <property type="molecule type" value="Genomic_DNA"/>
</dbReference>
<dbReference type="Pfam" id="PF00588">
    <property type="entry name" value="SpoU_methylase"/>
    <property type="match status" value="1"/>
</dbReference>
<accession>A0A1X2G8J3</accession>
<dbReference type="SUPFAM" id="SSF55315">
    <property type="entry name" value="L30e-like"/>
    <property type="match status" value="1"/>
</dbReference>
<dbReference type="GO" id="GO:0005739">
    <property type="term" value="C:mitochondrion"/>
    <property type="evidence" value="ECO:0007669"/>
    <property type="project" value="UniProtKB-SubCell"/>
</dbReference>
<name>A0A1X2G8J3_9FUNG</name>
<evidence type="ECO:0000256" key="5">
    <source>
        <dbReference type="ARBA" id="ARBA00022679"/>
    </source>
</evidence>
<evidence type="ECO:0000313" key="11">
    <source>
        <dbReference type="EMBL" id="ORX47771.1"/>
    </source>
</evidence>
<proteinExistence type="inferred from homology"/>
<keyword evidence="7" id="KW-0809">Transit peptide</keyword>
<dbReference type="STRING" id="101127.A0A1X2G8J3"/>
<dbReference type="GO" id="GO:0003723">
    <property type="term" value="F:RNA binding"/>
    <property type="evidence" value="ECO:0007669"/>
    <property type="project" value="InterPro"/>
</dbReference>
<comment type="caution">
    <text evidence="11">The sequence shown here is derived from an EMBL/GenBank/DDBJ whole genome shotgun (WGS) entry which is preliminary data.</text>
</comment>
<dbReference type="CDD" id="cd18105">
    <property type="entry name" value="SpoU-like_MRM1"/>
    <property type="match status" value="1"/>
</dbReference>
<evidence type="ECO:0000313" key="12">
    <source>
        <dbReference type="Proteomes" id="UP000242146"/>
    </source>
</evidence>
<dbReference type="NCBIfam" id="TIGR00186">
    <property type="entry name" value="rRNA_methyl_3"/>
    <property type="match status" value="1"/>
</dbReference>
<dbReference type="InterPro" id="IPR004441">
    <property type="entry name" value="rRNA_MeTrfase_TrmH"/>
</dbReference>
<dbReference type="InterPro" id="IPR029028">
    <property type="entry name" value="Alpha/beta_knot_MTases"/>
</dbReference>
<dbReference type="InterPro" id="IPR047182">
    <property type="entry name" value="MRM1"/>
</dbReference>
<comment type="subcellular location">
    <subcellularLocation>
        <location evidence="1">Mitochondrion</location>
    </subcellularLocation>
</comment>
<evidence type="ECO:0000256" key="2">
    <source>
        <dbReference type="ARBA" id="ARBA00007228"/>
    </source>
</evidence>
<feature type="domain" description="RNA 2-O ribose methyltransferase substrate binding" evidence="10">
    <location>
        <begin position="19"/>
        <end position="102"/>
    </location>
</feature>
<keyword evidence="12" id="KW-1185">Reference proteome</keyword>
<dbReference type="SMART" id="SM00967">
    <property type="entry name" value="SpoU_sub_bind"/>
    <property type="match status" value="1"/>
</dbReference>
<keyword evidence="8" id="KW-0496">Mitochondrion</keyword>
<dbReference type="Proteomes" id="UP000242146">
    <property type="component" value="Unassembled WGS sequence"/>
</dbReference>
<dbReference type="Gene3D" id="3.40.1280.10">
    <property type="match status" value="1"/>
</dbReference>
<dbReference type="InterPro" id="IPR013123">
    <property type="entry name" value="SpoU_subst-bd"/>
</dbReference>
<keyword evidence="4" id="KW-0489">Methyltransferase</keyword>
<gene>
    <name evidence="11" type="ORF">DM01DRAFT_266444</name>
</gene>
<evidence type="ECO:0000256" key="7">
    <source>
        <dbReference type="ARBA" id="ARBA00022946"/>
    </source>
</evidence>
<evidence type="ECO:0000256" key="9">
    <source>
        <dbReference type="ARBA" id="ARBA00034881"/>
    </source>
</evidence>
<evidence type="ECO:0000259" key="10">
    <source>
        <dbReference type="SMART" id="SM00967"/>
    </source>
</evidence>
<evidence type="ECO:0000256" key="8">
    <source>
        <dbReference type="ARBA" id="ARBA00023128"/>
    </source>
</evidence>
<evidence type="ECO:0000256" key="3">
    <source>
        <dbReference type="ARBA" id="ARBA00022552"/>
    </source>
</evidence>
<dbReference type="Pfam" id="PF08032">
    <property type="entry name" value="SpoU_sub_bind"/>
    <property type="match status" value="1"/>
</dbReference>
<dbReference type="AlphaFoldDB" id="A0A1X2G8J3"/>
<comment type="similarity">
    <text evidence="2">Belongs to the class IV-like SAM-binding methyltransferase superfamily. RNA methyltransferase TrmH family.</text>
</comment>
<dbReference type="Gene3D" id="3.30.1330.30">
    <property type="match status" value="1"/>
</dbReference>
<dbReference type="InterPro" id="IPR001537">
    <property type="entry name" value="SpoU_MeTrfase"/>
</dbReference>
<reference evidence="11 12" key="1">
    <citation type="submission" date="2016-07" db="EMBL/GenBank/DDBJ databases">
        <title>Pervasive Adenine N6-methylation of Active Genes in Fungi.</title>
        <authorList>
            <consortium name="DOE Joint Genome Institute"/>
            <person name="Mondo S.J."/>
            <person name="Dannebaum R.O."/>
            <person name="Kuo R.C."/>
            <person name="Labutti K."/>
            <person name="Haridas S."/>
            <person name="Kuo A."/>
            <person name="Salamov A."/>
            <person name="Ahrendt S.R."/>
            <person name="Lipzen A."/>
            <person name="Sullivan W."/>
            <person name="Andreopoulos W.B."/>
            <person name="Clum A."/>
            <person name="Lindquist E."/>
            <person name="Daum C."/>
            <person name="Ramamoorthy G.K."/>
            <person name="Gryganskyi A."/>
            <person name="Culley D."/>
            <person name="Magnuson J.K."/>
            <person name="James T.Y."/>
            <person name="O'Malley M.A."/>
            <person name="Stajich J.E."/>
            <person name="Spatafora J.W."/>
            <person name="Visel A."/>
            <person name="Grigoriev I.V."/>
        </authorList>
    </citation>
    <scope>NUCLEOTIDE SEQUENCE [LARGE SCALE GENOMIC DNA]</scope>
    <source>
        <strain evidence="11 12">NRRL 3301</strain>
    </source>
</reference>
<dbReference type="InterPro" id="IPR047261">
    <property type="entry name" value="MRM1_MeTrfase_dom"/>
</dbReference>
<dbReference type="InterPro" id="IPR029064">
    <property type="entry name" value="Ribosomal_eL30-like_sf"/>
</dbReference>
<evidence type="ECO:0000256" key="1">
    <source>
        <dbReference type="ARBA" id="ARBA00004173"/>
    </source>
</evidence>
<sequence length="288" mass="31568">MLRWASVTRRQYTTSGIDSLYGIASVANALHTQKRRALELKVQKGLQHSNQSNKKTSVAAILDQCTKRKVPIHYTDKGELNNLTDNRPHQGIVMKATPIATMGLRCLMPLADNTYQLDPSDSKCDPVELRSPSNRLPLWIALDQVQDPQNLGSIIRTAHFFGVDGLVLCSKNSAPLSPVVSKVSAGAMEMMDIYTTRNLGTFLQISHENGWQILGAAADGASLDSLSHDQPRILVFGNEGTGLRTNVRRHCDTLISIEGSMEQQQRLGVVESLNVGVAMGILVSRLIQ</sequence>
<organism evidence="11 12">
    <name type="scientific">Hesseltinella vesiculosa</name>
    <dbReference type="NCBI Taxonomy" id="101127"/>
    <lineage>
        <taxon>Eukaryota</taxon>
        <taxon>Fungi</taxon>
        <taxon>Fungi incertae sedis</taxon>
        <taxon>Mucoromycota</taxon>
        <taxon>Mucoromycotina</taxon>
        <taxon>Mucoromycetes</taxon>
        <taxon>Mucorales</taxon>
        <taxon>Cunninghamellaceae</taxon>
        <taxon>Hesseltinella</taxon>
    </lineage>
</organism>
<dbReference type="InterPro" id="IPR029026">
    <property type="entry name" value="tRNA_m1G_MTases_N"/>
</dbReference>
<keyword evidence="3" id="KW-0698">rRNA processing</keyword>
<dbReference type="PANTHER" id="PTHR46103">
    <property type="entry name" value="RRNA METHYLTRANSFERASE 1, MITOCHONDRIAL"/>
    <property type="match status" value="1"/>
</dbReference>
<dbReference type="SUPFAM" id="SSF75217">
    <property type="entry name" value="alpha/beta knot"/>
    <property type="match status" value="1"/>
</dbReference>
<evidence type="ECO:0000256" key="4">
    <source>
        <dbReference type="ARBA" id="ARBA00022603"/>
    </source>
</evidence>
<protein>
    <recommendedName>
        <fullName evidence="9">rRNA methyltransferase 1, mitochondrial</fullName>
    </recommendedName>
</protein>
<evidence type="ECO:0000256" key="6">
    <source>
        <dbReference type="ARBA" id="ARBA00022691"/>
    </source>
</evidence>
<keyword evidence="5" id="KW-0808">Transferase</keyword>
<dbReference type="OrthoDB" id="270651at2759"/>
<keyword evidence="6" id="KW-0949">S-adenosyl-L-methionine</keyword>
<dbReference type="GO" id="GO:0016435">
    <property type="term" value="F:rRNA (guanine) methyltransferase activity"/>
    <property type="evidence" value="ECO:0007669"/>
    <property type="project" value="TreeGrafter"/>
</dbReference>
<dbReference type="PANTHER" id="PTHR46103:SF1">
    <property type="entry name" value="RRNA METHYLTRANSFERASE 1, MITOCHONDRIAL"/>
    <property type="match status" value="1"/>
</dbReference>